<accession>A0A364Y8P7</accession>
<keyword evidence="1" id="KW-0732">Signal</keyword>
<dbReference type="EMBL" id="QMFY01000001">
    <property type="protein sequence ID" value="RAW02855.1"/>
    <property type="molecule type" value="Genomic_DNA"/>
</dbReference>
<proteinExistence type="predicted"/>
<evidence type="ECO:0008006" key="4">
    <source>
        <dbReference type="Google" id="ProtNLM"/>
    </source>
</evidence>
<gene>
    <name evidence="2" type="ORF">DQQ10_01735</name>
</gene>
<evidence type="ECO:0000313" key="2">
    <source>
        <dbReference type="EMBL" id="RAW02855.1"/>
    </source>
</evidence>
<name>A0A364Y8P7_9BACT</name>
<protein>
    <recommendedName>
        <fullName evidence="4">DUF2911 domain-containing protein</fullName>
    </recommendedName>
</protein>
<keyword evidence="3" id="KW-1185">Reference proteome</keyword>
<feature type="signal peptide" evidence="1">
    <location>
        <begin position="1"/>
        <end position="22"/>
    </location>
</feature>
<dbReference type="Pfam" id="PF11138">
    <property type="entry name" value="DUF2911"/>
    <property type="match status" value="1"/>
</dbReference>
<reference evidence="2 3" key="1">
    <citation type="submission" date="2018-06" db="EMBL/GenBank/DDBJ databases">
        <title>Chryseolinea flavus sp. nov., a member of the phylum Bacteroidetes isolated from soil.</title>
        <authorList>
            <person name="Li Y."/>
            <person name="Wang J."/>
        </authorList>
    </citation>
    <scope>NUCLEOTIDE SEQUENCE [LARGE SCALE GENOMIC DNA]</scope>
    <source>
        <strain evidence="2 3">SDU1-6</strain>
    </source>
</reference>
<dbReference type="Proteomes" id="UP000251889">
    <property type="component" value="Unassembled WGS sequence"/>
</dbReference>
<comment type="caution">
    <text evidence="2">The sequence shown here is derived from an EMBL/GenBank/DDBJ whole genome shotgun (WGS) entry which is preliminary data.</text>
</comment>
<evidence type="ECO:0000313" key="3">
    <source>
        <dbReference type="Proteomes" id="UP000251889"/>
    </source>
</evidence>
<dbReference type="AlphaFoldDB" id="A0A364Y8P7"/>
<dbReference type="InterPro" id="IPR021314">
    <property type="entry name" value="DUF2911"/>
</dbReference>
<dbReference type="RefSeq" id="WP_112745070.1">
    <property type="nucleotide sequence ID" value="NZ_QMFY01000001.1"/>
</dbReference>
<feature type="chain" id="PRO_5017048995" description="DUF2911 domain-containing protein" evidence="1">
    <location>
        <begin position="23"/>
        <end position="284"/>
    </location>
</feature>
<organism evidence="2 3">
    <name type="scientific">Pseudochryseolinea flava</name>
    <dbReference type="NCBI Taxonomy" id="2059302"/>
    <lineage>
        <taxon>Bacteria</taxon>
        <taxon>Pseudomonadati</taxon>
        <taxon>Bacteroidota</taxon>
        <taxon>Cytophagia</taxon>
        <taxon>Cytophagales</taxon>
        <taxon>Fulvivirgaceae</taxon>
        <taxon>Pseudochryseolinea</taxon>
    </lineage>
</organism>
<evidence type="ECO:0000256" key="1">
    <source>
        <dbReference type="SAM" id="SignalP"/>
    </source>
</evidence>
<dbReference type="OrthoDB" id="195456at2"/>
<sequence>MRRIIYVNITCALFIFCLGANAQVDFPNPSPMQTIIQDFGMAKIKLQYSRPGVKGRKMIGYVEPFDSVWRTGANAATKITFFDAVEIEGCKIDSGRYVLYTIPSKKTWTVIINKGVQNWGSDGYSISDDVCRVQTNKQDSKLFRETLTFEFNNVKAERCDLVLSWEDWSITIPIKTDITNKLRAQIESDLKNTNPNYWYAAQFYYEYDHKPMVALEMINKAIEGWEKVNGKPYWQHYYKAKILKDLGRGKEALVSAKLSLQQAKEHHNRNNYVKLNENLIKSLE</sequence>